<dbReference type="EMBL" id="SDRB02007358">
    <property type="protein sequence ID" value="THG11287.1"/>
    <property type="molecule type" value="Genomic_DNA"/>
</dbReference>
<keyword evidence="2 4" id="KW-0863">Zinc-finger</keyword>
<keyword evidence="7" id="KW-1185">Reference proteome</keyword>
<evidence type="ECO:0000313" key="6">
    <source>
        <dbReference type="EMBL" id="THG11287.1"/>
    </source>
</evidence>
<evidence type="ECO:0000256" key="4">
    <source>
        <dbReference type="PROSITE-ProRule" id="PRU01343"/>
    </source>
</evidence>
<dbReference type="Proteomes" id="UP000306102">
    <property type="component" value="Unassembled WGS sequence"/>
</dbReference>
<dbReference type="GO" id="GO:0008270">
    <property type="term" value="F:zinc ion binding"/>
    <property type="evidence" value="ECO:0007669"/>
    <property type="project" value="UniProtKB-KW"/>
</dbReference>
<evidence type="ECO:0000256" key="1">
    <source>
        <dbReference type="ARBA" id="ARBA00022723"/>
    </source>
</evidence>
<dbReference type="PANTHER" id="PTHR34131">
    <property type="entry name" value="(RAP ANNOTATION RELEASE2) GALACTOSE-BINDING LIKE DOMAIN CONTAINING PROTEIN"/>
    <property type="match status" value="1"/>
</dbReference>
<dbReference type="PANTHER" id="PTHR34131:SF3">
    <property type="entry name" value="(RAP ANNOTATION RELEASE2) GALACTOSE-BINDING LIKE DOMAIN CONTAINING PROTEIN"/>
    <property type="match status" value="1"/>
</dbReference>
<keyword evidence="1" id="KW-0479">Metal-binding</keyword>
<sequence>MALNSSSSHLSSISFHFKNPRSPLSAKRHVLLTLSSPDESPKPSLRISADSAPKARFIARRRESVSVRELARPLMEYMSLPASQYSVLDAERIERVDNSTFRCYVYNFKFFAFEVCPVLLVRVVEEPNGCCIKLLSCKLEGSPIVVAQNEKFDGKFIQILFVCCKMLEGSPIVVAQNEKFDASMVNRVSCDRKQSDSSVAELTSDTVIEVSIEIPFAFRPIPVQAIESTGTQVLEQILRIMLPRFMAQLVKDYQAWASGDASRQPLGTDFPKVEDYCWMASSFASESGQSRTNALRLCYCGERSPVKSSMTSGNMGRRFYDCARYGVDVTCGYFGWVDPPMCQRGREMLPKMVAKMNRLENELARSRRREKMFCKALRFYGCARYGVDVTCGYFEWVDPPMCQRGREVLPRMVAKMNRLEKELARSRRRKKMFCKALFGT</sequence>
<dbReference type="Pfam" id="PF06839">
    <property type="entry name" value="Zn_ribbon_GRF"/>
    <property type="match status" value="1"/>
</dbReference>
<comment type="caution">
    <text evidence="6">The sequence shown here is derived from an EMBL/GenBank/DDBJ whole genome shotgun (WGS) entry which is preliminary data.</text>
</comment>
<evidence type="ECO:0000256" key="3">
    <source>
        <dbReference type="ARBA" id="ARBA00022833"/>
    </source>
</evidence>
<protein>
    <recommendedName>
        <fullName evidence="5">GRF-type domain-containing protein</fullName>
    </recommendedName>
</protein>
<accession>A0A4V3WN61</accession>
<gene>
    <name evidence="6" type="ORF">TEA_009715</name>
</gene>
<reference evidence="6 7" key="1">
    <citation type="journal article" date="2018" name="Proc. Natl. Acad. Sci. U.S.A.">
        <title>Draft genome sequence of Camellia sinensis var. sinensis provides insights into the evolution of the tea genome and tea quality.</title>
        <authorList>
            <person name="Wei C."/>
            <person name="Yang H."/>
            <person name="Wang S."/>
            <person name="Zhao J."/>
            <person name="Liu C."/>
            <person name="Gao L."/>
            <person name="Xia E."/>
            <person name="Lu Y."/>
            <person name="Tai Y."/>
            <person name="She G."/>
            <person name="Sun J."/>
            <person name="Cao H."/>
            <person name="Tong W."/>
            <person name="Gao Q."/>
            <person name="Li Y."/>
            <person name="Deng W."/>
            <person name="Jiang X."/>
            <person name="Wang W."/>
            <person name="Chen Q."/>
            <person name="Zhang S."/>
            <person name="Li H."/>
            <person name="Wu J."/>
            <person name="Wang P."/>
            <person name="Li P."/>
            <person name="Shi C."/>
            <person name="Zheng F."/>
            <person name="Jian J."/>
            <person name="Huang B."/>
            <person name="Shan D."/>
            <person name="Shi M."/>
            <person name="Fang C."/>
            <person name="Yue Y."/>
            <person name="Li F."/>
            <person name="Li D."/>
            <person name="Wei S."/>
            <person name="Han B."/>
            <person name="Jiang C."/>
            <person name="Yin Y."/>
            <person name="Xia T."/>
            <person name="Zhang Z."/>
            <person name="Bennetzen J.L."/>
            <person name="Zhao S."/>
            <person name="Wan X."/>
        </authorList>
    </citation>
    <scope>NUCLEOTIDE SEQUENCE [LARGE SCALE GENOMIC DNA]</scope>
    <source>
        <strain evidence="7">cv. Shuchazao</strain>
        <tissue evidence="6">Leaf</tissue>
    </source>
</reference>
<proteinExistence type="predicted"/>
<dbReference type="AlphaFoldDB" id="A0A4V3WN61"/>
<organism evidence="6 7">
    <name type="scientific">Camellia sinensis var. sinensis</name>
    <name type="common">China tea</name>
    <dbReference type="NCBI Taxonomy" id="542762"/>
    <lineage>
        <taxon>Eukaryota</taxon>
        <taxon>Viridiplantae</taxon>
        <taxon>Streptophyta</taxon>
        <taxon>Embryophyta</taxon>
        <taxon>Tracheophyta</taxon>
        <taxon>Spermatophyta</taxon>
        <taxon>Magnoliopsida</taxon>
        <taxon>eudicotyledons</taxon>
        <taxon>Gunneridae</taxon>
        <taxon>Pentapetalae</taxon>
        <taxon>asterids</taxon>
        <taxon>Ericales</taxon>
        <taxon>Theaceae</taxon>
        <taxon>Camellia</taxon>
    </lineage>
</organism>
<name>A0A4V3WN61_CAMSN</name>
<evidence type="ECO:0000259" key="5">
    <source>
        <dbReference type="PROSITE" id="PS51999"/>
    </source>
</evidence>
<keyword evidence="3" id="KW-0862">Zinc</keyword>
<dbReference type="InterPro" id="IPR018971">
    <property type="entry name" value="DUF1997"/>
</dbReference>
<evidence type="ECO:0000256" key="2">
    <source>
        <dbReference type="ARBA" id="ARBA00022771"/>
    </source>
</evidence>
<feature type="domain" description="GRF-type" evidence="5">
    <location>
        <begin position="298"/>
        <end position="340"/>
    </location>
</feature>
<dbReference type="InterPro" id="IPR010666">
    <property type="entry name" value="Znf_GRF"/>
</dbReference>
<evidence type="ECO:0000313" key="7">
    <source>
        <dbReference type="Proteomes" id="UP000306102"/>
    </source>
</evidence>
<dbReference type="Pfam" id="PF09366">
    <property type="entry name" value="DUF1997"/>
    <property type="match status" value="2"/>
</dbReference>
<dbReference type="PROSITE" id="PS51999">
    <property type="entry name" value="ZF_GRF"/>
    <property type="match status" value="1"/>
</dbReference>